<name>A0A9P6GA97_9PLEO</name>
<sequence length="138" mass="14998">MMAAGGQDTTPRLARVSTVSKCLGQAVSSNVEPGGVGTQKPQSLSSCRKGRAVEKAKQEATLKAFEGKRHVARLVCDDPCTRPTQVVPCAHPYHNLRLACPMPAFIRTHVRMLACASWVTPALDLQYDSASFHRHSTR</sequence>
<organism evidence="1 2">
    <name type="scientific">Paraphaeosphaeria minitans</name>
    <dbReference type="NCBI Taxonomy" id="565426"/>
    <lineage>
        <taxon>Eukaryota</taxon>
        <taxon>Fungi</taxon>
        <taxon>Dikarya</taxon>
        <taxon>Ascomycota</taxon>
        <taxon>Pezizomycotina</taxon>
        <taxon>Dothideomycetes</taxon>
        <taxon>Pleosporomycetidae</taxon>
        <taxon>Pleosporales</taxon>
        <taxon>Massarineae</taxon>
        <taxon>Didymosphaeriaceae</taxon>
        <taxon>Paraphaeosphaeria</taxon>
    </lineage>
</organism>
<dbReference type="OrthoDB" id="10613765at2759"/>
<dbReference type="AlphaFoldDB" id="A0A9P6GA97"/>
<gene>
    <name evidence="1" type="ORF">PMIN01_10615</name>
</gene>
<dbReference type="EMBL" id="WJXW01000012">
    <property type="protein sequence ID" value="KAF9731598.1"/>
    <property type="molecule type" value="Genomic_DNA"/>
</dbReference>
<evidence type="ECO:0000313" key="1">
    <source>
        <dbReference type="EMBL" id="KAF9731598.1"/>
    </source>
</evidence>
<comment type="caution">
    <text evidence="1">The sequence shown here is derived from an EMBL/GenBank/DDBJ whole genome shotgun (WGS) entry which is preliminary data.</text>
</comment>
<reference evidence="1" key="1">
    <citation type="journal article" date="2020" name="Mol. Plant Microbe Interact.">
        <title>Genome Sequence of the Biocontrol Agent Coniothyrium minitans strain Conio (IMI 134523).</title>
        <authorList>
            <person name="Patel D."/>
            <person name="Shittu T.A."/>
            <person name="Baroncelli R."/>
            <person name="Muthumeenakshi S."/>
            <person name="Osborne T.H."/>
            <person name="Janganan T.K."/>
            <person name="Sreenivasaprasad S."/>
        </authorList>
    </citation>
    <scope>NUCLEOTIDE SEQUENCE</scope>
    <source>
        <strain evidence="1">Conio</strain>
    </source>
</reference>
<protein>
    <submittedName>
        <fullName evidence="1">Uncharacterized protein</fullName>
    </submittedName>
</protein>
<proteinExistence type="predicted"/>
<accession>A0A9P6GA97</accession>
<keyword evidence="2" id="KW-1185">Reference proteome</keyword>
<evidence type="ECO:0000313" key="2">
    <source>
        <dbReference type="Proteomes" id="UP000756921"/>
    </source>
</evidence>
<dbReference type="Proteomes" id="UP000756921">
    <property type="component" value="Unassembled WGS sequence"/>
</dbReference>